<sequence>MTAVTAFTIAKYAFGASVVGATLCTGCLWYFQRHLIYPSGIPQGSRQVVPKPIEVGCPYEDVTLTCPDGIKIKAYVMLARRKPLTTDEIRHLSKDERKERAKKEVEAWAQEMGDEKAIKHTKSRPTVVIFHANAGNMGHRIPLARHFNVDFGCNVFMLSYRGYGHSEGHPSEAGLKIDIQTAMKYIQAHPILGSTKIVVYGQSLGGSACLYAASKHRDIVAGVIVENTFLSLQTLIPLVLPQLPKILLPILLTEHWDAHDTMPNIPSTTPVLFLAGRRDELVKPSQMIALRGLRAEGRTRWRDFDSEHNDTCVQPEYWEEIGKWLKEEVEEKGKVE</sequence>
<reference evidence="3" key="1">
    <citation type="submission" date="2016-06" db="EMBL/GenBank/DDBJ databases">
        <authorList>
            <person name="Cuomo C."/>
            <person name="Litvintseva A."/>
            <person name="Heitman J."/>
            <person name="Chen Y."/>
            <person name="Sun S."/>
            <person name="Springer D."/>
            <person name="Dromer F."/>
            <person name="Young S."/>
            <person name="Zeng Q."/>
            <person name="Chapman S."/>
            <person name="Gujja S."/>
            <person name="Saif S."/>
            <person name="Birren B."/>
        </authorList>
    </citation>
    <scope>NUCLEOTIDE SEQUENCE</scope>
    <source>
        <strain evidence="3">CBS 7841</strain>
    </source>
</reference>
<gene>
    <name evidence="3" type="ORF">L203_101292</name>
</gene>
<dbReference type="GeneID" id="91085505"/>
<dbReference type="RefSeq" id="XP_066066831.1">
    <property type="nucleotide sequence ID" value="XM_066210734.1"/>
</dbReference>
<feature type="domain" description="AB hydrolase-1" evidence="2">
    <location>
        <begin position="125"/>
        <end position="244"/>
    </location>
</feature>
<reference evidence="3" key="3">
    <citation type="submission" date="2024-01" db="EMBL/GenBank/DDBJ databases">
        <authorList>
            <person name="Coelho M.A."/>
            <person name="David-Palma M."/>
            <person name="Shea T."/>
            <person name="Sun S."/>
            <person name="Cuomo C.A."/>
            <person name="Heitman J."/>
        </authorList>
    </citation>
    <scope>NUCLEOTIDE SEQUENCE</scope>
    <source>
        <strain evidence="3">CBS 7841</strain>
    </source>
</reference>
<dbReference type="GO" id="GO:0008474">
    <property type="term" value="F:palmitoyl-(protein) hydrolase activity"/>
    <property type="evidence" value="ECO:0007669"/>
    <property type="project" value="TreeGrafter"/>
</dbReference>
<name>A0AAJ8M019_9TREE</name>
<evidence type="ECO:0000256" key="1">
    <source>
        <dbReference type="SAM" id="Phobius"/>
    </source>
</evidence>
<organism evidence="3 4">
    <name type="scientific">Cryptococcus depauperatus CBS 7841</name>
    <dbReference type="NCBI Taxonomy" id="1295531"/>
    <lineage>
        <taxon>Eukaryota</taxon>
        <taxon>Fungi</taxon>
        <taxon>Dikarya</taxon>
        <taxon>Basidiomycota</taxon>
        <taxon>Agaricomycotina</taxon>
        <taxon>Tremellomycetes</taxon>
        <taxon>Tremellales</taxon>
        <taxon>Cryptococcaceae</taxon>
        <taxon>Cryptococcus</taxon>
    </lineage>
</organism>
<dbReference type="GO" id="GO:0016020">
    <property type="term" value="C:membrane"/>
    <property type="evidence" value="ECO:0007669"/>
    <property type="project" value="TreeGrafter"/>
</dbReference>
<dbReference type="Pfam" id="PF00561">
    <property type="entry name" value="Abhydrolase_1"/>
    <property type="match status" value="1"/>
</dbReference>
<dbReference type="Gene3D" id="3.40.50.1820">
    <property type="entry name" value="alpha/beta hydrolase"/>
    <property type="match status" value="1"/>
</dbReference>
<accession>A0AAJ8M019</accession>
<dbReference type="PANTHER" id="PTHR12277:SF81">
    <property type="entry name" value="PROTEIN ABHD13"/>
    <property type="match status" value="1"/>
</dbReference>
<keyword evidence="1" id="KW-0812">Transmembrane</keyword>
<dbReference type="PANTHER" id="PTHR12277">
    <property type="entry name" value="ALPHA/BETA HYDROLASE DOMAIN-CONTAINING PROTEIN"/>
    <property type="match status" value="1"/>
</dbReference>
<evidence type="ECO:0000313" key="3">
    <source>
        <dbReference type="EMBL" id="WVN86131.1"/>
    </source>
</evidence>
<dbReference type="AlphaFoldDB" id="A0AAJ8M019"/>
<dbReference type="SUPFAM" id="SSF53474">
    <property type="entry name" value="alpha/beta-Hydrolases"/>
    <property type="match status" value="1"/>
</dbReference>
<dbReference type="InterPro" id="IPR000073">
    <property type="entry name" value="AB_hydrolase_1"/>
</dbReference>
<protein>
    <recommendedName>
        <fullName evidence="2">AB hydrolase-1 domain-containing protein</fullName>
    </recommendedName>
</protein>
<proteinExistence type="predicted"/>
<dbReference type="EMBL" id="CP143785">
    <property type="protein sequence ID" value="WVN86131.1"/>
    <property type="molecule type" value="Genomic_DNA"/>
</dbReference>
<feature type="transmembrane region" description="Helical" evidence="1">
    <location>
        <begin position="12"/>
        <end position="31"/>
    </location>
</feature>
<reference evidence="3" key="2">
    <citation type="journal article" date="2022" name="Elife">
        <title>Obligate sexual reproduction of a homothallic fungus closely related to the Cryptococcus pathogenic species complex.</title>
        <authorList>
            <person name="Passer A.R."/>
            <person name="Clancey S.A."/>
            <person name="Shea T."/>
            <person name="David-Palma M."/>
            <person name="Averette A.F."/>
            <person name="Boekhout T."/>
            <person name="Porcel B.M."/>
            <person name="Nowrousian M."/>
            <person name="Cuomo C.A."/>
            <person name="Sun S."/>
            <person name="Heitman J."/>
            <person name="Coelho M.A."/>
        </authorList>
    </citation>
    <scope>NUCLEOTIDE SEQUENCE</scope>
    <source>
        <strain evidence="3">CBS 7841</strain>
    </source>
</reference>
<dbReference type="Proteomes" id="UP000094043">
    <property type="component" value="Chromosome 2"/>
</dbReference>
<dbReference type="InterPro" id="IPR029058">
    <property type="entry name" value="AB_hydrolase_fold"/>
</dbReference>
<evidence type="ECO:0000259" key="2">
    <source>
        <dbReference type="Pfam" id="PF00561"/>
    </source>
</evidence>
<dbReference type="KEGG" id="cdep:91085505"/>
<keyword evidence="1" id="KW-1133">Transmembrane helix</keyword>
<evidence type="ECO:0000313" key="4">
    <source>
        <dbReference type="Proteomes" id="UP000094043"/>
    </source>
</evidence>
<keyword evidence="1" id="KW-0472">Membrane</keyword>
<keyword evidence="4" id="KW-1185">Reference proteome</keyword>